<sequence length="134" mass="15169">MQTLNQCGIVNGLSNDCLTTITKPKEISNAHDNNNIAPDQIDLIEAITFASLYGFQAVPIRIKILLHRALSTLSRKRAEAVIRRTGWKVDDFERGFIQQVILFIKILACCLSLAFNLYLLTDFRLSNVCQLFCH</sequence>
<proteinExistence type="predicted"/>
<keyword evidence="1" id="KW-0812">Transmembrane</keyword>
<protein>
    <submittedName>
        <fullName evidence="4">COMM domain-containing protein</fullName>
    </submittedName>
</protein>
<reference evidence="4" key="1">
    <citation type="submission" date="2017-02" db="UniProtKB">
        <authorList>
            <consortium name="WormBaseParasite"/>
        </authorList>
    </citation>
    <scope>IDENTIFICATION</scope>
</reference>
<keyword evidence="1" id="KW-1133">Transmembrane helix</keyword>
<dbReference type="EMBL" id="UYYF01004325">
    <property type="protein sequence ID" value="VDN02397.1"/>
    <property type="molecule type" value="Genomic_DNA"/>
</dbReference>
<keyword evidence="3" id="KW-1185">Reference proteome</keyword>
<gene>
    <name evidence="2" type="ORF">TCLT_LOCUS5187</name>
</gene>
<organism evidence="4">
    <name type="scientific">Thelazia callipaeda</name>
    <name type="common">Oriental eyeworm</name>
    <name type="synonym">Parasitic nematode</name>
    <dbReference type="NCBI Taxonomy" id="103827"/>
    <lineage>
        <taxon>Eukaryota</taxon>
        <taxon>Metazoa</taxon>
        <taxon>Ecdysozoa</taxon>
        <taxon>Nematoda</taxon>
        <taxon>Chromadorea</taxon>
        <taxon>Rhabditida</taxon>
        <taxon>Spirurina</taxon>
        <taxon>Spiruromorpha</taxon>
        <taxon>Thelazioidea</taxon>
        <taxon>Thelaziidae</taxon>
        <taxon>Thelazia</taxon>
    </lineage>
</organism>
<evidence type="ECO:0000313" key="4">
    <source>
        <dbReference type="WBParaSite" id="TCLT_0000519801-mRNA-1"/>
    </source>
</evidence>
<dbReference type="OrthoDB" id="10070972at2759"/>
<dbReference type="AlphaFoldDB" id="A0A0N5CXR0"/>
<accession>A0A0N5CXR0</accession>
<evidence type="ECO:0000256" key="1">
    <source>
        <dbReference type="SAM" id="Phobius"/>
    </source>
</evidence>
<name>A0A0N5CXR0_THECL</name>
<feature type="transmembrane region" description="Helical" evidence="1">
    <location>
        <begin position="96"/>
        <end position="120"/>
    </location>
</feature>
<keyword evidence="1" id="KW-0472">Membrane</keyword>
<dbReference type="Proteomes" id="UP000276776">
    <property type="component" value="Unassembled WGS sequence"/>
</dbReference>
<evidence type="ECO:0000313" key="3">
    <source>
        <dbReference type="Proteomes" id="UP000276776"/>
    </source>
</evidence>
<evidence type="ECO:0000313" key="2">
    <source>
        <dbReference type="EMBL" id="VDN02397.1"/>
    </source>
</evidence>
<dbReference type="WBParaSite" id="TCLT_0000519801-mRNA-1">
    <property type="protein sequence ID" value="TCLT_0000519801-mRNA-1"/>
    <property type="gene ID" value="TCLT_0000519801"/>
</dbReference>
<reference evidence="2 3" key="2">
    <citation type="submission" date="2018-11" db="EMBL/GenBank/DDBJ databases">
        <authorList>
            <consortium name="Pathogen Informatics"/>
        </authorList>
    </citation>
    <scope>NUCLEOTIDE SEQUENCE [LARGE SCALE GENOMIC DNA]</scope>
</reference>